<feature type="domain" description="Quinate/shikimate 5-dehydrogenase/glutamyl-tRNA reductase" evidence="9">
    <location>
        <begin position="118"/>
        <end position="194"/>
    </location>
</feature>
<dbReference type="PANTHER" id="PTHR21089:SF1">
    <property type="entry name" value="BIFUNCTIONAL 3-DEHYDROQUINATE DEHYDRATASE_SHIKIMATE DEHYDROGENASE, CHLOROPLASTIC"/>
    <property type="match status" value="1"/>
</dbReference>
<evidence type="ECO:0000256" key="5">
    <source>
        <dbReference type="ARBA" id="ARBA00023002"/>
    </source>
</evidence>
<dbReference type="UniPathway" id="UPA00053">
    <property type="reaction ID" value="UER00087"/>
</dbReference>
<comment type="pathway">
    <text evidence="1 8">Metabolic intermediate biosynthesis; chorismate biosynthesis; chorismate from D-erythrose 4-phosphate and phosphoenolpyruvate: step 4/7.</text>
</comment>
<keyword evidence="5 8" id="KW-0560">Oxidoreductase</keyword>
<feature type="binding site" evidence="8">
    <location>
        <position position="87"/>
    </location>
    <ligand>
        <name>shikimate</name>
        <dbReference type="ChEBI" id="CHEBI:36208"/>
    </ligand>
</feature>
<feature type="binding site" evidence="8">
    <location>
        <position position="241"/>
    </location>
    <ligand>
        <name>NADP(+)</name>
        <dbReference type="ChEBI" id="CHEBI:58349"/>
    </ligand>
</feature>
<dbReference type="SUPFAM" id="SSF51735">
    <property type="entry name" value="NAD(P)-binding Rossmann-fold domains"/>
    <property type="match status" value="1"/>
</dbReference>
<dbReference type="Proteomes" id="UP000295611">
    <property type="component" value="Unassembled WGS sequence"/>
</dbReference>
<protein>
    <recommendedName>
        <fullName evidence="2 8">Shikimate dehydrogenase (NADP(+))</fullName>
        <shortName evidence="8">SDH</shortName>
        <ecNumber evidence="2 8">1.1.1.25</ecNumber>
    </recommendedName>
</protein>
<dbReference type="GO" id="GO:0050661">
    <property type="term" value="F:NADP binding"/>
    <property type="evidence" value="ECO:0007669"/>
    <property type="project" value="InterPro"/>
</dbReference>
<comment type="similarity">
    <text evidence="8">Belongs to the shikimate dehydrogenase family.</text>
</comment>
<feature type="binding site" evidence="8">
    <location>
        <position position="217"/>
    </location>
    <ligand>
        <name>NADP(+)</name>
        <dbReference type="ChEBI" id="CHEBI:58349"/>
    </ligand>
</feature>
<dbReference type="HAMAP" id="MF_00222">
    <property type="entry name" value="Shikimate_DH_AroE"/>
    <property type="match status" value="1"/>
</dbReference>
<comment type="caution">
    <text evidence="12">The sequence shown here is derived from an EMBL/GenBank/DDBJ whole genome shotgun (WGS) entry which is preliminary data.</text>
</comment>
<dbReference type="NCBIfam" id="TIGR00507">
    <property type="entry name" value="aroE"/>
    <property type="match status" value="1"/>
</dbReference>
<dbReference type="InterPro" id="IPR046346">
    <property type="entry name" value="Aminoacid_DH-like_N_sf"/>
</dbReference>
<dbReference type="GO" id="GO:0019632">
    <property type="term" value="P:shikimate metabolic process"/>
    <property type="evidence" value="ECO:0007669"/>
    <property type="project" value="InterPro"/>
</dbReference>
<dbReference type="InterPro" id="IPR036291">
    <property type="entry name" value="NAD(P)-bd_dom_sf"/>
</dbReference>
<dbReference type="InterPro" id="IPR022893">
    <property type="entry name" value="Shikimate_DH_fam"/>
</dbReference>
<dbReference type="FunFam" id="3.40.50.10860:FF:000006">
    <property type="entry name" value="Shikimate dehydrogenase (NADP(+))"/>
    <property type="match status" value="1"/>
</dbReference>
<dbReference type="SUPFAM" id="SSF53223">
    <property type="entry name" value="Aminoacid dehydrogenase-like, N-terminal domain"/>
    <property type="match status" value="1"/>
</dbReference>
<dbReference type="Gene3D" id="3.40.50.720">
    <property type="entry name" value="NAD(P)-binding Rossmann-like Domain"/>
    <property type="match status" value="1"/>
</dbReference>
<dbReference type="InterPro" id="IPR041121">
    <property type="entry name" value="SDH_C"/>
</dbReference>
<dbReference type="NCBIfam" id="NF001310">
    <property type="entry name" value="PRK00258.1-2"/>
    <property type="match status" value="1"/>
</dbReference>
<dbReference type="InterPro" id="IPR011342">
    <property type="entry name" value="Shikimate_DH"/>
</dbReference>
<reference evidence="12 13" key="1">
    <citation type="submission" date="2019-03" db="EMBL/GenBank/DDBJ databases">
        <title>Genomic Encyclopedia of Type Strains, Phase III (KMG-III): the genomes of soil and plant-associated and newly described type strains.</title>
        <authorList>
            <person name="Whitman W."/>
        </authorList>
    </citation>
    <scope>NUCLEOTIDE SEQUENCE [LARGE SCALE GENOMIC DNA]</scope>
    <source>
        <strain evidence="12 13">CECT 8976</strain>
    </source>
</reference>
<keyword evidence="13" id="KW-1185">Reference proteome</keyword>
<feature type="binding site" evidence="8">
    <location>
        <position position="62"/>
    </location>
    <ligand>
        <name>shikimate</name>
        <dbReference type="ChEBI" id="CHEBI:36208"/>
    </ligand>
</feature>
<feature type="binding site" evidence="8">
    <location>
        <begin position="127"/>
        <end position="131"/>
    </location>
    <ligand>
        <name>NADP(+)</name>
        <dbReference type="ChEBI" id="CHEBI:58349"/>
    </ligand>
</feature>
<organism evidence="12 13">
    <name type="scientific">Paludibacterium purpuratum</name>
    <dbReference type="NCBI Taxonomy" id="1144873"/>
    <lineage>
        <taxon>Bacteria</taxon>
        <taxon>Pseudomonadati</taxon>
        <taxon>Pseudomonadota</taxon>
        <taxon>Betaproteobacteria</taxon>
        <taxon>Neisseriales</taxon>
        <taxon>Chromobacteriaceae</taxon>
        <taxon>Paludibacterium</taxon>
    </lineage>
</organism>
<evidence type="ECO:0000256" key="7">
    <source>
        <dbReference type="ARBA" id="ARBA00049442"/>
    </source>
</evidence>
<dbReference type="Pfam" id="PF18317">
    <property type="entry name" value="SDH_C"/>
    <property type="match status" value="1"/>
</dbReference>
<dbReference type="Pfam" id="PF01488">
    <property type="entry name" value="Shikimate_DH"/>
    <property type="match status" value="1"/>
</dbReference>
<dbReference type="InterPro" id="IPR013708">
    <property type="entry name" value="Shikimate_DH-bd_N"/>
</dbReference>
<feature type="domain" description="Shikimate dehydrogenase substrate binding N-terminal" evidence="10">
    <location>
        <begin position="7"/>
        <end position="89"/>
    </location>
</feature>
<dbReference type="EMBL" id="SNZP01000013">
    <property type="protein sequence ID" value="TDR73529.1"/>
    <property type="molecule type" value="Genomic_DNA"/>
</dbReference>
<evidence type="ECO:0000256" key="3">
    <source>
        <dbReference type="ARBA" id="ARBA00022605"/>
    </source>
</evidence>
<sequence>MTERYAVIGNPVDHSQSPFIHAEFARAENRSIRYERLQAATDRFSDVVSAFIKTGGNGLNVTLPFKGDAYRYATELSERARAAEAVNTLTFRDGKVYGDNTDGIGLVRDIVENLDFPIADKSVLILGAGGAVRGVLGPILEEKPASVTIANRTLIKAEAVAHHFEALGMGRCRAVGYEQLTGEHFDIVINGTSTSLQHELPPIPHGIFTTRSLAYDMVYSSGLTMFLQRAQSENAGMLADGLGMLVEQAAESFHIWHGVKPETRKVTNMLRELLA</sequence>
<dbReference type="RefSeq" id="WP_133682732.1">
    <property type="nucleotide sequence ID" value="NZ_SNZP01000013.1"/>
</dbReference>
<dbReference type="Gene3D" id="3.40.50.10860">
    <property type="entry name" value="Leucine Dehydrogenase, chain A, domain 1"/>
    <property type="match status" value="1"/>
</dbReference>
<evidence type="ECO:0000256" key="1">
    <source>
        <dbReference type="ARBA" id="ARBA00004871"/>
    </source>
</evidence>
<dbReference type="InterPro" id="IPR006151">
    <property type="entry name" value="Shikm_DH/Glu-tRNA_Rdtase"/>
</dbReference>
<comment type="function">
    <text evidence="8">Involved in the biosynthesis of the chorismate, which leads to the biosynthesis of aromatic amino acids. Catalyzes the reversible NADPH linked reduction of 3-dehydroshikimate (DHSA) to yield shikimate (SA).</text>
</comment>
<dbReference type="GO" id="GO:0009423">
    <property type="term" value="P:chorismate biosynthetic process"/>
    <property type="evidence" value="ECO:0007669"/>
    <property type="project" value="UniProtKB-UniRule"/>
</dbReference>
<evidence type="ECO:0000256" key="4">
    <source>
        <dbReference type="ARBA" id="ARBA00022857"/>
    </source>
</evidence>
<evidence type="ECO:0000256" key="6">
    <source>
        <dbReference type="ARBA" id="ARBA00023141"/>
    </source>
</evidence>
<name>A0A4R7AZX5_9NEIS</name>
<keyword evidence="3 8" id="KW-0028">Amino-acid biosynthesis</keyword>
<feature type="domain" description="SDH C-terminal" evidence="11">
    <location>
        <begin position="241"/>
        <end position="266"/>
    </location>
</feature>
<dbReference type="Pfam" id="PF08501">
    <property type="entry name" value="Shikimate_dh_N"/>
    <property type="match status" value="1"/>
</dbReference>
<feature type="binding site" evidence="8">
    <location>
        <position position="248"/>
    </location>
    <ligand>
        <name>shikimate</name>
        <dbReference type="ChEBI" id="CHEBI:36208"/>
    </ligand>
</feature>
<keyword evidence="6 8" id="KW-0057">Aromatic amino acid biosynthesis</keyword>
<dbReference type="AlphaFoldDB" id="A0A4R7AZX5"/>
<dbReference type="EC" id="1.1.1.25" evidence="2 8"/>
<accession>A0A4R7AZX5</accession>
<dbReference type="GO" id="GO:0008652">
    <property type="term" value="P:amino acid biosynthetic process"/>
    <property type="evidence" value="ECO:0007669"/>
    <property type="project" value="UniProtKB-KW"/>
</dbReference>
<dbReference type="CDD" id="cd01065">
    <property type="entry name" value="NAD_bind_Shikimate_DH"/>
    <property type="match status" value="1"/>
</dbReference>
<dbReference type="OrthoDB" id="9776868at2"/>
<feature type="binding site" evidence="8">
    <location>
        <begin position="151"/>
        <end position="156"/>
    </location>
    <ligand>
        <name>NADP(+)</name>
        <dbReference type="ChEBI" id="CHEBI:58349"/>
    </ligand>
</feature>
<feature type="binding site" evidence="8">
    <location>
        <position position="78"/>
    </location>
    <ligand>
        <name>NADP(+)</name>
        <dbReference type="ChEBI" id="CHEBI:58349"/>
    </ligand>
</feature>
<feature type="binding site" evidence="8">
    <location>
        <position position="219"/>
    </location>
    <ligand>
        <name>shikimate</name>
        <dbReference type="ChEBI" id="CHEBI:36208"/>
    </ligand>
</feature>
<evidence type="ECO:0000259" key="9">
    <source>
        <dbReference type="Pfam" id="PF01488"/>
    </source>
</evidence>
<dbReference type="GO" id="GO:0009073">
    <property type="term" value="P:aromatic amino acid family biosynthetic process"/>
    <property type="evidence" value="ECO:0007669"/>
    <property type="project" value="UniProtKB-KW"/>
</dbReference>
<dbReference type="GO" id="GO:0005829">
    <property type="term" value="C:cytosol"/>
    <property type="evidence" value="ECO:0007669"/>
    <property type="project" value="TreeGrafter"/>
</dbReference>
<keyword evidence="4 8" id="KW-0521">NADP</keyword>
<evidence type="ECO:0000259" key="11">
    <source>
        <dbReference type="Pfam" id="PF18317"/>
    </source>
</evidence>
<proteinExistence type="inferred from homology"/>
<evidence type="ECO:0000313" key="12">
    <source>
        <dbReference type="EMBL" id="TDR73529.1"/>
    </source>
</evidence>
<feature type="binding site" evidence="8">
    <location>
        <position position="102"/>
    </location>
    <ligand>
        <name>shikimate</name>
        <dbReference type="ChEBI" id="CHEBI:36208"/>
    </ligand>
</feature>
<gene>
    <name evidence="8" type="primary">aroE</name>
    <name evidence="12" type="ORF">DFP86_11336</name>
</gene>
<comment type="catalytic activity">
    <reaction evidence="7 8">
        <text>shikimate + NADP(+) = 3-dehydroshikimate + NADPH + H(+)</text>
        <dbReference type="Rhea" id="RHEA:17737"/>
        <dbReference type="ChEBI" id="CHEBI:15378"/>
        <dbReference type="ChEBI" id="CHEBI:16630"/>
        <dbReference type="ChEBI" id="CHEBI:36208"/>
        <dbReference type="ChEBI" id="CHEBI:57783"/>
        <dbReference type="ChEBI" id="CHEBI:58349"/>
        <dbReference type="EC" id="1.1.1.25"/>
    </reaction>
</comment>
<dbReference type="PANTHER" id="PTHR21089">
    <property type="entry name" value="SHIKIMATE DEHYDROGENASE"/>
    <property type="match status" value="1"/>
</dbReference>
<feature type="active site" description="Proton acceptor" evidence="8">
    <location>
        <position position="66"/>
    </location>
</feature>
<evidence type="ECO:0000313" key="13">
    <source>
        <dbReference type="Proteomes" id="UP000295611"/>
    </source>
</evidence>
<comment type="subunit">
    <text evidence="8">Homodimer.</text>
</comment>
<evidence type="ECO:0000259" key="10">
    <source>
        <dbReference type="Pfam" id="PF08501"/>
    </source>
</evidence>
<feature type="binding site" evidence="8">
    <location>
        <begin position="15"/>
        <end position="17"/>
    </location>
    <ligand>
        <name>shikimate</name>
        <dbReference type="ChEBI" id="CHEBI:36208"/>
    </ligand>
</feature>
<evidence type="ECO:0000256" key="8">
    <source>
        <dbReference type="HAMAP-Rule" id="MF_00222"/>
    </source>
</evidence>
<dbReference type="GO" id="GO:0004764">
    <property type="term" value="F:shikimate 3-dehydrogenase (NADP+) activity"/>
    <property type="evidence" value="ECO:0007669"/>
    <property type="project" value="UniProtKB-UniRule"/>
</dbReference>
<evidence type="ECO:0000256" key="2">
    <source>
        <dbReference type="ARBA" id="ARBA00012962"/>
    </source>
</evidence>